<feature type="domain" description="Photolyase/cryptochrome alpha/beta" evidence="8">
    <location>
        <begin position="2"/>
        <end position="132"/>
    </location>
</feature>
<feature type="binding site" evidence="6">
    <location>
        <position position="260"/>
    </location>
    <ligand>
        <name>FAD</name>
        <dbReference type="ChEBI" id="CHEBI:57692"/>
    </ligand>
</feature>
<comment type="similarity">
    <text evidence="7">Belongs to the DNA photolyase family.</text>
</comment>
<evidence type="ECO:0000256" key="2">
    <source>
        <dbReference type="ARBA" id="ARBA00005862"/>
    </source>
</evidence>
<evidence type="ECO:0000313" key="10">
    <source>
        <dbReference type="Proteomes" id="UP000262878"/>
    </source>
</evidence>
<dbReference type="PROSITE" id="PS51645">
    <property type="entry name" value="PHR_CRY_ALPHA_BETA"/>
    <property type="match status" value="1"/>
</dbReference>
<accession>A0A348WMV5</accession>
<dbReference type="GO" id="GO:0003904">
    <property type="term" value="F:deoxyribodipyrimidine photo-lyase activity"/>
    <property type="evidence" value="ECO:0007669"/>
    <property type="project" value="TreeGrafter"/>
</dbReference>
<dbReference type="InterPro" id="IPR002081">
    <property type="entry name" value="Cryptochrome/DNA_photolyase_1"/>
</dbReference>
<dbReference type="GO" id="GO:0006950">
    <property type="term" value="P:response to stress"/>
    <property type="evidence" value="ECO:0007669"/>
    <property type="project" value="UniProtKB-ARBA"/>
</dbReference>
<dbReference type="EMBL" id="DMUP01000080">
    <property type="protein sequence ID" value="HAR55867.1"/>
    <property type="molecule type" value="Genomic_DNA"/>
</dbReference>
<dbReference type="SUPFAM" id="SSF52425">
    <property type="entry name" value="Cryptochrome/photolyase, N-terminal domain"/>
    <property type="match status" value="1"/>
</dbReference>
<dbReference type="GO" id="GO:0071949">
    <property type="term" value="F:FAD binding"/>
    <property type="evidence" value="ECO:0007669"/>
    <property type="project" value="TreeGrafter"/>
</dbReference>
<dbReference type="PANTHER" id="PTHR11455">
    <property type="entry name" value="CRYPTOCHROME"/>
    <property type="match status" value="1"/>
</dbReference>
<keyword evidence="3 6" id="KW-0285">Flavoprotein</keyword>
<reference evidence="9 10" key="1">
    <citation type="journal article" date="2018" name="Nat. Biotechnol.">
        <title>A standardized bacterial taxonomy based on genome phylogeny substantially revises the tree of life.</title>
        <authorList>
            <person name="Parks D.H."/>
            <person name="Chuvochina M."/>
            <person name="Waite D.W."/>
            <person name="Rinke C."/>
            <person name="Skarshewski A."/>
            <person name="Chaumeil P.A."/>
            <person name="Hugenholtz P."/>
        </authorList>
    </citation>
    <scope>NUCLEOTIDE SEQUENCE [LARGE SCALE GENOMIC DNA]</scope>
    <source>
        <strain evidence="9">UBA9360</strain>
    </source>
</reference>
<comment type="cofactor">
    <cofactor evidence="6">
        <name>FAD</name>
        <dbReference type="ChEBI" id="CHEBI:57692"/>
    </cofactor>
    <text evidence="6">Binds 1 FAD per subunit.</text>
</comment>
<name>A0A348WMV5_9GAMM</name>
<comment type="caution">
    <text evidence="9">The sequence shown here is derived from an EMBL/GenBank/DDBJ whole genome shotgun (WGS) entry which is preliminary data.</text>
</comment>
<comment type="cofactor">
    <cofactor evidence="1">
        <name>(6R)-5,10-methylene-5,6,7,8-tetrahydrofolate</name>
        <dbReference type="ChEBI" id="CHEBI:15636"/>
    </cofactor>
</comment>
<evidence type="ECO:0000256" key="4">
    <source>
        <dbReference type="ARBA" id="ARBA00022827"/>
    </source>
</evidence>
<evidence type="ECO:0000256" key="1">
    <source>
        <dbReference type="ARBA" id="ARBA00001932"/>
    </source>
</evidence>
<proteinExistence type="inferred from homology"/>
<dbReference type="InterPro" id="IPR036134">
    <property type="entry name" value="Crypto/Photolyase_FAD-like_sf"/>
</dbReference>
<comment type="similarity">
    <text evidence="2">Belongs to the DNA photolyase class-1 family.</text>
</comment>
<dbReference type="GO" id="GO:0006139">
    <property type="term" value="P:nucleobase-containing compound metabolic process"/>
    <property type="evidence" value="ECO:0007669"/>
    <property type="project" value="UniProtKB-ARBA"/>
</dbReference>
<dbReference type="PROSITE" id="PS00394">
    <property type="entry name" value="DNA_PHOTOLYASES_1_1"/>
    <property type="match status" value="1"/>
</dbReference>
<sequence length="483" mass="57050">MAINVVWFKRDLRLSDHEPLKAAISTGRPTLLWFNFEPWLVNDPHYDERHWRFIVESIRDINRKLKAYNTQIYVTYGDTVEQLQIWHQQFSIESLYSHQEVGLLNTFDRDKQVASWCRQHHVNWFESPTGAVQRGLNSRQQWQKHWYETMKAPLATPDLARIQPVKAVSVDYRTLPKSWFERRPSFQYGGPAAAWATLTSFLEQRGRAYHYSISQPIRAQHHCSRLSPYLAWGNLSLRECYQATVDKRRETGWKRPLNAFLSRLHWHCHFIQKFESETAMQHAPLNRAYENYPYRSDTQVEQHLKAWQQGKTGYPMVDAAMRCLLQTGYINFRMRALLVSFLCHYLHIHWQYATTHLAALFLDFEPGIHYPQIQMQAGIIGTNTIRMYNPEKQAIEKDPTGEYIDQWVPELAELPLELKHAPYRITPMEAQMYGFKLGEDYPSPIVDVDEYRPIARDTLYRIKKSVAGTKEAQRILKRHVVSR</sequence>
<keyword evidence="9" id="KW-0456">Lyase</keyword>
<evidence type="ECO:0000256" key="5">
    <source>
        <dbReference type="ARBA" id="ARBA00022991"/>
    </source>
</evidence>
<dbReference type="PANTHER" id="PTHR11455:SF9">
    <property type="entry name" value="CRYPTOCHROME CIRCADIAN CLOCK 5 ISOFORM X1"/>
    <property type="match status" value="1"/>
</dbReference>
<dbReference type="STRING" id="314276.OS145_01237"/>
<dbReference type="GO" id="GO:0003677">
    <property type="term" value="F:DNA binding"/>
    <property type="evidence" value="ECO:0007669"/>
    <property type="project" value="TreeGrafter"/>
</dbReference>
<feature type="binding site" evidence="6">
    <location>
        <position position="211"/>
    </location>
    <ligand>
        <name>FAD</name>
        <dbReference type="ChEBI" id="CHEBI:57692"/>
    </ligand>
</feature>
<dbReference type="Pfam" id="PF03441">
    <property type="entry name" value="FAD_binding_7"/>
    <property type="match status" value="1"/>
</dbReference>
<dbReference type="InterPro" id="IPR005101">
    <property type="entry name" value="Cryptochr/Photolyase_FAD-bd"/>
</dbReference>
<dbReference type="PRINTS" id="PR00147">
    <property type="entry name" value="DNAPHOTLYASE"/>
</dbReference>
<dbReference type="InterPro" id="IPR036155">
    <property type="entry name" value="Crypto/Photolyase_N_sf"/>
</dbReference>
<dbReference type="Proteomes" id="UP000262878">
    <property type="component" value="Unassembled WGS sequence"/>
</dbReference>
<dbReference type="Pfam" id="PF00875">
    <property type="entry name" value="DNA_photolyase"/>
    <property type="match status" value="1"/>
</dbReference>
<evidence type="ECO:0000313" key="9">
    <source>
        <dbReference type="EMBL" id="HAR55867.1"/>
    </source>
</evidence>
<dbReference type="Gene3D" id="1.25.40.80">
    <property type="match status" value="1"/>
</dbReference>
<keyword evidence="5 7" id="KW-0157">Chromophore</keyword>
<evidence type="ECO:0000256" key="6">
    <source>
        <dbReference type="PIRSR" id="PIRSR602081-1"/>
    </source>
</evidence>
<dbReference type="Gene3D" id="3.40.50.620">
    <property type="entry name" value="HUPs"/>
    <property type="match status" value="1"/>
</dbReference>
<evidence type="ECO:0000256" key="7">
    <source>
        <dbReference type="RuleBase" id="RU004182"/>
    </source>
</evidence>
<dbReference type="InterPro" id="IPR014729">
    <property type="entry name" value="Rossmann-like_a/b/a_fold"/>
</dbReference>
<gene>
    <name evidence="9" type="ORF">DCR58_03670</name>
</gene>
<dbReference type="GO" id="GO:0009416">
    <property type="term" value="P:response to light stimulus"/>
    <property type="evidence" value="ECO:0007669"/>
    <property type="project" value="TreeGrafter"/>
</dbReference>
<dbReference type="AlphaFoldDB" id="A0A348WMV5"/>
<dbReference type="InterPro" id="IPR006050">
    <property type="entry name" value="DNA_photolyase_N"/>
</dbReference>
<dbReference type="InterPro" id="IPR018394">
    <property type="entry name" value="DNA_photolyase_1_CS_C"/>
</dbReference>
<dbReference type="Gene3D" id="1.10.579.10">
    <property type="entry name" value="DNA Cyclobutane Dipyrimidine Photolyase, subunit A, domain 3"/>
    <property type="match status" value="1"/>
</dbReference>
<protein>
    <submittedName>
        <fullName evidence="9">Deoxyribodipyrimidine photolyase</fullName>
    </submittedName>
</protein>
<keyword evidence="4 6" id="KW-0274">FAD</keyword>
<dbReference type="SUPFAM" id="SSF48173">
    <property type="entry name" value="Cryptochrome/photolyase FAD-binding domain"/>
    <property type="match status" value="1"/>
</dbReference>
<organism evidence="9 10">
    <name type="scientific">Idiomarina baltica</name>
    <dbReference type="NCBI Taxonomy" id="190892"/>
    <lineage>
        <taxon>Bacteria</taxon>
        <taxon>Pseudomonadati</taxon>
        <taxon>Pseudomonadota</taxon>
        <taxon>Gammaproteobacteria</taxon>
        <taxon>Alteromonadales</taxon>
        <taxon>Idiomarinaceae</taxon>
        <taxon>Idiomarina</taxon>
    </lineage>
</organism>
<evidence type="ECO:0000256" key="3">
    <source>
        <dbReference type="ARBA" id="ARBA00022630"/>
    </source>
</evidence>
<evidence type="ECO:0000259" key="8">
    <source>
        <dbReference type="PROSITE" id="PS51645"/>
    </source>
</evidence>